<sequence>MARPEQEYGIEAKMWTLKHIHTGNKSGNAKIEPQVVSETTCYARPELIQSKPNLGSRSGSGSETMSCTKLGSAEHAS</sequence>
<reference evidence="2" key="1">
    <citation type="submission" date="2014-05" db="EMBL/GenBank/DDBJ databases">
        <title>The transcriptome of the halophilic microalga Tetraselmis sp. GSL018 isolated from the Great Salt Lake, Utah.</title>
        <authorList>
            <person name="Jinkerson R.E."/>
            <person name="D'Adamo S."/>
            <person name="Posewitz M.C."/>
        </authorList>
    </citation>
    <scope>NUCLEOTIDE SEQUENCE</scope>
    <source>
        <strain evidence="2">GSL018</strain>
    </source>
</reference>
<name>A0A061R2I0_9CHLO</name>
<feature type="non-terminal residue" evidence="2">
    <location>
        <position position="77"/>
    </location>
</feature>
<dbReference type="EMBL" id="GBEZ01020527">
    <property type="protein sequence ID" value="JAC66153.1"/>
    <property type="molecule type" value="Transcribed_RNA"/>
</dbReference>
<feature type="region of interest" description="Disordered" evidence="1">
    <location>
        <begin position="46"/>
        <end position="77"/>
    </location>
</feature>
<dbReference type="AlphaFoldDB" id="A0A061R2I0"/>
<evidence type="ECO:0000313" key="2">
    <source>
        <dbReference type="EMBL" id="JAC66153.1"/>
    </source>
</evidence>
<evidence type="ECO:0000256" key="1">
    <source>
        <dbReference type="SAM" id="MobiDB-lite"/>
    </source>
</evidence>
<gene>
    <name evidence="2" type="ORF">TSPGSL018_14370</name>
</gene>
<proteinExistence type="predicted"/>
<feature type="compositionally biased region" description="Polar residues" evidence="1">
    <location>
        <begin position="50"/>
        <end position="69"/>
    </location>
</feature>
<protein>
    <submittedName>
        <fullName evidence="2">Uncharacterized protein</fullName>
    </submittedName>
</protein>
<accession>A0A061R2I0</accession>
<organism evidence="2">
    <name type="scientific">Tetraselmis sp. GSL018</name>
    <dbReference type="NCBI Taxonomy" id="582737"/>
    <lineage>
        <taxon>Eukaryota</taxon>
        <taxon>Viridiplantae</taxon>
        <taxon>Chlorophyta</taxon>
        <taxon>core chlorophytes</taxon>
        <taxon>Chlorodendrophyceae</taxon>
        <taxon>Chlorodendrales</taxon>
        <taxon>Chlorodendraceae</taxon>
        <taxon>Tetraselmis</taxon>
    </lineage>
</organism>